<protein>
    <submittedName>
        <fullName evidence="1">Uncharacterized protein</fullName>
    </submittedName>
</protein>
<evidence type="ECO:0000313" key="2">
    <source>
        <dbReference type="Proteomes" id="UP000295818"/>
    </source>
</evidence>
<dbReference type="RefSeq" id="WP_241998286.1">
    <property type="nucleotide sequence ID" value="NZ_SLWM01000005.1"/>
</dbReference>
<comment type="caution">
    <text evidence="1">The sequence shown here is derived from an EMBL/GenBank/DDBJ whole genome shotgun (WGS) entry which is preliminary data.</text>
</comment>
<name>A0ABY2BPF2_9ACTN</name>
<proteinExistence type="predicted"/>
<keyword evidence="2" id="KW-1185">Reference proteome</keyword>
<evidence type="ECO:0000313" key="1">
    <source>
        <dbReference type="EMBL" id="TCO24373.1"/>
    </source>
</evidence>
<dbReference type="EMBL" id="SLWM01000005">
    <property type="protein sequence ID" value="TCO24373.1"/>
    <property type="molecule type" value="Genomic_DNA"/>
</dbReference>
<sequence>MTVLKSTEDLPRYLVEVLPESTEAVEEVRLEYRDDPAIRTYGYVSLAFWWPVFEPALRDGTDLGLVGRCFEVLEAMLSCPEQEVRDAAGIRVTPYLLGSRWWSLVCRYAGPATGADLRAHGCEPAVPRLSGYAAYLKERFPEYRGAIDNVVVSGPVDWYVANALTRDILVGDVLRRAVEFGDEEVLGRWYRTVEELLASPDDELTDAVLHEVPRAAWDTAAHGRASQLRAGPLLASAIDDHYGDTSWRTKDDWVDVRREDLRTIAFVSIYQYRGELLMHCARLTRARDGWPTVKPFARIPTASTPDEIGAVVSAALAEAAEDTSEPTHQLDEFLEFAGGVKWRTLYTQSLQVSVELTPANGDVRVWAHEGSQRGDIFISPPIDSPIISNLRWGADLGTSVIAALYRSSTTGGQSPAKPPDQW</sequence>
<dbReference type="Proteomes" id="UP000295818">
    <property type="component" value="Unassembled WGS sequence"/>
</dbReference>
<accession>A0ABY2BPF2</accession>
<reference evidence="1 2" key="1">
    <citation type="journal article" date="2015" name="Stand. Genomic Sci.">
        <title>Genomic Encyclopedia of Bacterial and Archaeal Type Strains, Phase III: the genomes of soil and plant-associated and newly described type strains.</title>
        <authorList>
            <person name="Whitman W.B."/>
            <person name="Woyke T."/>
            <person name="Klenk H.P."/>
            <person name="Zhou Y."/>
            <person name="Lilburn T.G."/>
            <person name="Beck B.J."/>
            <person name="De Vos P."/>
            <person name="Vandamme P."/>
            <person name="Eisen J.A."/>
            <person name="Garrity G."/>
            <person name="Hugenholtz P."/>
            <person name="Kyrpides N.C."/>
        </authorList>
    </citation>
    <scope>NUCLEOTIDE SEQUENCE [LARGE SCALE GENOMIC DNA]</scope>
    <source>
        <strain evidence="1 2">VKM Ac-2538</strain>
    </source>
</reference>
<organism evidence="1 2">
    <name type="scientific">Kribbella orskensis</name>
    <dbReference type="NCBI Taxonomy" id="2512216"/>
    <lineage>
        <taxon>Bacteria</taxon>
        <taxon>Bacillati</taxon>
        <taxon>Actinomycetota</taxon>
        <taxon>Actinomycetes</taxon>
        <taxon>Propionibacteriales</taxon>
        <taxon>Kribbellaceae</taxon>
        <taxon>Kribbella</taxon>
    </lineage>
</organism>
<gene>
    <name evidence="1" type="ORF">EV644_105407</name>
</gene>